<accession>A0A919CP07</accession>
<comment type="caution">
    <text evidence="3">The sequence shown here is derived from an EMBL/GenBank/DDBJ whole genome shotgun (WGS) entry which is preliminary data.</text>
</comment>
<dbReference type="GO" id="GO:0016020">
    <property type="term" value="C:membrane"/>
    <property type="evidence" value="ECO:0007669"/>
    <property type="project" value="InterPro"/>
</dbReference>
<sequence length="153" mass="16506">MTALLVALHILAAVIWVGGMFFAYVVLRPSVGGIEPAAERPRLWRRVFARFFPWVSAAVLVLIGSGYALVFGPFGGMAGVGLHVHLMQGLGWIMFLLYGHLYFASWGRFRKAVDADDLQAAGPALAGIRRIVAANLVLGLIVVAIGASGRYWP</sequence>
<feature type="transmembrane region" description="Helical" evidence="1">
    <location>
        <begin position="47"/>
        <end position="70"/>
    </location>
</feature>
<proteinExistence type="predicted"/>
<dbReference type="EMBL" id="BMZS01000003">
    <property type="protein sequence ID" value="GHD46615.1"/>
    <property type="molecule type" value="Genomic_DNA"/>
</dbReference>
<evidence type="ECO:0000313" key="4">
    <source>
        <dbReference type="Proteomes" id="UP000630353"/>
    </source>
</evidence>
<feature type="transmembrane region" description="Helical" evidence="1">
    <location>
        <begin position="6"/>
        <end position="27"/>
    </location>
</feature>
<reference evidence="3" key="2">
    <citation type="submission" date="2020-09" db="EMBL/GenBank/DDBJ databases">
        <authorList>
            <person name="Sun Q."/>
            <person name="Kim S."/>
        </authorList>
    </citation>
    <scope>NUCLEOTIDE SEQUENCE</scope>
    <source>
        <strain evidence="3">KCTC 42651</strain>
    </source>
</reference>
<dbReference type="Pfam" id="PF05425">
    <property type="entry name" value="CopD"/>
    <property type="match status" value="1"/>
</dbReference>
<evidence type="ECO:0000313" key="3">
    <source>
        <dbReference type="EMBL" id="GHD46615.1"/>
    </source>
</evidence>
<keyword evidence="1" id="KW-0812">Transmembrane</keyword>
<feature type="transmembrane region" description="Helical" evidence="1">
    <location>
        <begin position="82"/>
        <end position="103"/>
    </location>
</feature>
<feature type="transmembrane region" description="Helical" evidence="1">
    <location>
        <begin position="132"/>
        <end position="152"/>
    </location>
</feature>
<keyword evidence="1" id="KW-0472">Membrane</keyword>
<evidence type="ECO:0000259" key="2">
    <source>
        <dbReference type="Pfam" id="PF05425"/>
    </source>
</evidence>
<evidence type="ECO:0000256" key="1">
    <source>
        <dbReference type="SAM" id="Phobius"/>
    </source>
</evidence>
<dbReference type="RefSeq" id="WP_189988411.1">
    <property type="nucleotide sequence ID" value="NZ_BMZS01000003.1"/>
</dbReference>
<gene>
    <name evidence="3" type="ORF">GCM10017083_15940</name>
</gene>
<keyword evidence="1" id="KW-1133">Transmembrane helix</keyword>
<feature type="domain" description="Copper resistance protein D" evidence="2">
    <location>
        <begin position="46"/>
        <end position="147"/>
    </location>
</feature>
<organism evidence="3 4">
    <name type="scientific">Thalassobaculum fulvum</name>
    <dbReference type="NCBI Taxonomy" id="1633335"/>
    <lineage>
        <taxon>Bacteria</taxon>
        <taxon>Pseudomonadati</taxon>
        <taxon>Pseudomonadota</taxon>
        <taxon>Alphaproteobacteria</taxon>
        <taxon>Rhodospirillales</taxon>
        <taxon>Thalassobaculaceae</taxon>
        <taxon>Thalassobaculum</taxon>
    </lineage>
</organism>
<protein>
    <recommendedName>
        <fullName evidence="2">Copper resistance protein D domain-containing protein</fullName>
    </recommendedName>
</protein>
<reference evidence="3" key="1">
    <citation type="journal article" date="2014" name="Int. J. Syst. Evol. Microbiol.">
        <title>Complete genome sequence of Corynebacterium casei LMG S-19264T (=DSM 44701T), isolated from a smear-ripened cheese.</title>
        <authorList>
            <consortium name="US DOE Joint Genome Institute (JGI-PGF)"/>
            <person name="Walter F."/>
            <person name="Albersmeier A."/>
            <person name="Kalinowski J."/>
            <person name="Ruckert C."/>
        </authorList>
    </citation>
    <scope>NUCLEOTIDE SEQUENCE</scope>
    <source>
        <strain evidence="3">KCTC 42651</strain>
    </source>
</reference>
<dbReference type="InterPro" id="IPR008457">
    <property type="entry name" value="Cu-R_CopD_dom"/>
</dbReference>
<dbReference type="AlphaFoldDB" id="A0A919CP07"/>
<keyword evidence="4" id="KW-1185">Reference proteome</keyword>
<dbReference type="Proteomes" id="UP000630353">
    <property type="component" value="Unassembled WGS sequence"/>
</dbReference>
<name>A0A919CP07_9PROT</name>